<keyword evidence="11" id="KW-0408">Iron</keyword>
<evidence type="ECO:0000256" key="13">
    <source>
        <dbReference type="ARBA" id="ARBA00023125"/>
    </source>
</evidence>
<evidence type="ECO:0000256" key="17">
    <source>
        <dbReference type="ARBA" id="ARBA00044969"/>
    </source>
</evidence>
<accession>A0AAV9IHG9</accession>
<dbReference type="GO" id="GO:0045951">
    <property type="term" value="P:positive regulation of mitotic recombination"/>
    <property type="evidence" value="ECO:0007669"/>
    <property type="project" value="TreeGrafter"/>
</dbReference>
<dbReference type="GO" id="GO:0005524">
    <property type="term" value="F:ATP binding"/>
    <property type="evidence" value="ECO:0007669"/>
    <property type="project" value="UniProtKB-KW"/>
</dbReference>
<feature type="domain" description="Helicase ATP-binding" evidence="19">
    <location>
        <begin position="7"/>
        <end position="302"/>
    </location>
</feature>
<dbReference type="PANTHER" id="PTHR11472:SF1">
    <property type="entry name" value="GENERAL TRANSCRIPTION AND DNA REPAIR FACTOR IIH HELICASE SUBUNIT XPD"/>
    <property type="match status" value="1"/>
</dbReference>
<evidence type="ECO:0000256" key="18">
    <source>
        <dbReference type="ARBA" id="ARBA00048954"/>
    </source>
</evidence>
<keyword evidence="16" id="KW-0539">Nucleus</keyword>
<dbReference type="Pfam" id="PF06733">
    <property type="entry name" value="DEAD_2"/>
    <property type="match status" value="1"/>
</dbReference>
<dbReference type="CDD" id="cd18788">
    <property type="entry name" value="SF2_C_XPD"/>
    <property type="match status" value="1"/>
</dbReference>
<keyword evidence="7" id="KW-0227">DNA damage</keyword>
<dbReference type="NCBIfam" id="TIGR00604">
    <property type="entry name" value="rad3"/>
    <property type="match status" value="1"/>
</dbReference>
<keyword evidence="4" id="KW-0004">4Fe-4S</keyword>
<evidence type="ECO:0000256" key="4">
    <source>
        <dbReference type="ARBA" id="ARBA00022485"/>
    </source>
</evidence>
<keyword evidence="14" id="KW-0234">DNA repair</keyword>
<reference evidence="20 21" key="1">
    <citation type="submission" date="2022-07" db="EMBL/GenBank/DDBJ databases">
        <title>Genome-wide signatures of adaptation to extreme environments.</title>
        <authorList>
            <person name="Cho C.H."/>
            <person name="Yoon H.S."/>
        </authorList>
    </citation>
    <scope>NUCLEOTIDE SEQUENCE [LARGE SCALE GENOMIC DNA]</scope>
    <source>
        <strain evidence="20 21">108.79 E11</strain>
    </source>
</reference>
<dbReference type="SMART" id="SM00488">
    <property type="entry name" value="DEXDc2"/>
    <property type="match status" value="1"/>
</dbReference>
<dbReference type="GO" id="GO:0005634">
    <property type="term" value="C:nucleus"/>
    <property type="evidence" value="ECO:0007669"/>
    <property type="project" value="UniProtKB-SubCell"/>
</dbReference>
<keyword evidence="5" id="KW-0479">Metal-binding</keyword>
<comment type="subcellular location">
    <subcellularLocation>
        <location evidence="2">Nucleus</location>
    </subcellularLocation>
</comment>
<evidence type="ECO:0000256" key="7">
    <source>
        <dbReference type="ARBA" id="ARBA00022763"/>
    </source>
</evidence>
<dbReference type="PROSITE" id="PS00690">
    <property type="entry name" value="DEAH_ATP_HELICASE"/>
    <property type="match status" value="1"/>
</dbReference>
<dbReference type="InterPro" id="IPR014013">
    <property type="entry name" value="Helic_SF1/SF2_ATP-bd_DinG/Rad3"/>
</dbReference>
<dbReference type="SUPFAM" id="SSF52540">
    <property type="entry name" value="P-loop containing nucleoside triphosphate hydrolases"/>
    <property type="match status" value="1"/>
</dbReference>
<dbReference type="PRINTS" id="PR00852">
    <property type="entry name" value="XRODRMPGMNTD"/>
</dbReference>
<organism evidence="20 21">
    <name type="scientific">Galdieria yellowstonensis</name>
    <dbReference type="NCBI Taxonomy" id="3028027"/>
    <lineage>
        <taxon>Eukaryota</taxon>
        <taxon>Rhodophyta</taxon>
        <taxon>Bangiophyceae</taxon>
        <taxon>Galdieriales</taxon>
        <taxon>Galdieriaceae</taxon>
        <taxon>Galdieria</taxon>
    </lineage>
</organism>
<name>A0AAV9IHG9_9RHOD</name>
<keyword evidence="10" id="KW-0067">ATP-binding</keyword>
<dbReference type="InterPro" id="IPR006554">
    <property type="entry name" value="Helicase-like_DEXD_c2"/>
</dbReference>
<evidence type="ECO:0000256" key="11">
    <source>
        <dbReference type="ARBA" id="ARBA00023004"/>
    </source>
</evidence>
<dbReference type="InterPro" id="IPR010643">
    <property type="entry name" value="HBB"/>
</dbReference>
<comment type="catalytic activity">
    <reaction evidence="18">
        <text>ATP + H2O = ADP + phosphate + H(+)</text>
        <dbReference type="Rhea" id="RHEA:13065"/>
        <dbReference type="ChEBI" id="CHEBI:15377"/>
        <dbReference type="ChEBI" id="CHEBI:15378"/>
        <dbReference type="ChEBI" id="CHEBI:30616"/>
        <dbReference type="ChEBI" id="CHEBI:43474"/>
        <dbReference type="ChEBI" id="CHEBI:456216"/>
        <dbReference type="EC" id="5.6.2.3"/>
    </reaction>
</comment>
<evidence type="ECO:0000256" key="15">
    <source>
        <dbReference type="ARBA" id="ARBA00023235"/>
    </source>
</evidence>
<dbReference type="Pfam" id="PF06777">
    <property type="entry name" value="HBB"/>
    <property type="match status" value="1"/>
</dbReference>
<dbReference type="FunFam" id="3.40.50.300:FF:000128">
    <property type="entry name" value="Putative DNA repair helicase RAD3"/>
    <property type="match status" value="1"/>
</dbReference>
<dbReference type="FunFam" id="3.40.50.300:FF:000135">
    <property type="entry name" value="DNA repair helicase RAD3, putative"/>
    <property type="match status" value="1"/>
</dbReference>
<dbReference type="GO" id="GO:0006289">
    <property type="term" value="P:nucleotide-excision repair"/>
    <property type="evidence" value="ECO:0007669"/>
    <property type="project" value="InterPro"/>
</dbReference>
<sequence>MKFLLDDLYVYFPYSQVYPEQFSYMTQLKKALDAKGHAVLEMPSGTGKTITLLSFLTSYLLQTQPAVRKIIYCTRTVEEMEKVMEEANILYRCLLQEEGAVDGSFLCVGLASRKHLCLNEQVLAHSEGGFMVDSRCRSLTASWIREKAKSDPSIPRCSFYERLEQQMDEMIIPSGVYSIQELKRRGQQQGWCPYFYSRRMLAFANLIVYSYHYLLDPKVSQLVSRELPQDAIVVFDEAHNMDNVCIEALSVWLNKNTIEDANNAAMYLANRVLTAKGQSFAMLQHEYENLRGQTIHQMLTASHRLELSDWEIAQPSIHEVHQTLEETVPTSIRKAEHFIAYLQSLIAFFKSWIHRPEAWEITNTKFLQDFSAEYPVDVKSFRFTSDRLSLLLKTLEIGDWSRFRSLATVAEWITVASTYSSGFAVILEPFETKTNTWSPVLQLACLDASLAMMPVTRKFRNVIITSGTLSPLDFYPRMLNFRAAITASFNMSISRKCVLPLIVGMGVDRIPLTSKFNQRGEIQVPTSYGRILIDISKTVPDGVVGFFPSYEYMELVLNVWKENHLLEELQRSKLLFIETSDGVESSLALQHFRTACDVGRGAVFLSVARGKAAEGIDFDHHYGRCVVLFGMPFQYTESRELKARLRYLRQRFQIMENDFLVFDAMRQAAQCAGRVIRNKFDYGIMVFADRRYARFDKLTKLPRWILQFLSEEQIYIDMETAITKIKQFLLEMAQQALIK</sequence>
<dbReference type="GO" id="GO:0043139">
    <property type="term" value="F:5'-3' DNA helicase activity"/>
    <property type="evidence" value="ECO:0007669"/>
    <property type="project" value="UniProtKB-EC"/>
</dbReference>
<dbReference type="AlphaFoldDB" id="A0AAV9IHG9"/>
<keyword evidence="8" id="KW-0378">Hydrolase</keyword>
<evidence type="ECO:0000256" key="8">
    <source>
        <dbReference type="ARBA" id="ARBA00022801"/>
    </source>
</evidence>
<dbReference type="InterPro" id="IPR006555">
    <property type="entry name" value="ATP-dep_Helicase_C"/>
</dbReference>
<evidence type="ECO:0000256" key="10">
    <source>
        <dbReference type="ARBA" id="ARBA00022840"/>
    </source>
</evidence>
<evidence type="ECO:0000256" key="5">
    <source>
        <dbReference type="ARBA" id="ARBA00022723"/>
    </source>
</evidence>
<evidence type="ECO:0000256" key="2">
    <source>
        <dbReference type="ARBA" id="ARBA00004123"/>
    </source>
</evidence>
<evidence type="ECO:0000256" key="16">
    <source>
        <dbReference type="ARBA" id="ARBA00023242"/>
    </source>
</evidence>
<dbReference type="PANTHER" id="PTHR11472">
    <property type="entry name" value="DNA REPAIR DEAD HELICASE RAD3/XP-D SUBFAMILY MEMBER"/>
    <property type="match status" value="1"/>
</dbReference>
<evidence type="ECO:0000256" key="1">
    <source>
        <dbReference type="ARBA" id="ARBA00001966"/>
    </source>
</evidence>
<evidence type="ECO:0000256" key="6">
    <source>
        <dbReference type="ARBA" id="ARBA00022741"/>
    </source>
</evidence>
<dbReference type="PROSITE" id="PS51193">
    <property type="entry name" value="HELICASE_ATP_BIND_2"/>
    <property type="match status" value="1"/>
</dbReference>
<comment type="caution">
    <text evidence="20">The sequence shown here is derived from an EMBL/GenBank/DDBJ whole genome shotgun (WGS) entry which is preliminary data.</text>
</comment>
<evidence type="ECO:0000256" key="14">
    <source>
        <dbReference type="ARBA" id="ARBA00023204"/>
    </source>
</evidence>
<dbReference type="SMART" id="SM00491">
    <property type="entry name" value="HELICc2"/>
    <property type="match status" value="1"/>
</dbReference>
<comment type="cofactor">
    <cofactor evidence="1">
        <name>[4Fe-4S] cluster</name>
        <dbReference type="ChEBI" id="CHEBI:49883"/>
    </cofactor>
</comment>
<evidence type="ECO:0000313" key="20">
    <source>
        <dbReference type="EMBL" id="KAK4526917.1"/>
    </source>
</evidence>
<keyword evidence="13" id="KW-0238">DNA-binding</keyword>
<keyword evidence="12" id="KW-0411">Iron-sulfur</keyword>
<dbReference type="GO" id="GO:0046872">
    <property type="term" value="F:metal ion binding"/>
    <property type="evidence" value="ECO:0007669"/>
    <property type="project" value="UniProtKB-KW"/>
</dbReference>
<dbReference type="Gene3D" id="3.40.50.300">
    <property type="entry name" value="P-loop containing nucleotide triphosphate hydrolases"/>
    <property type="match status" value="2"/>
</dbReference>
<dbReference type="InterPro" id="IPR013020">
    <property type="entry name" value="Rad3/Chl1-like"/>
</dbReference>
<dbReference type="InterPro" id="IPR010614">
    <property type="entry name" value="RAD3-like_helicase_DEAD"/>
</dbReference>
<dbReference type="Proteomes" id="UP001300502">
    <property type="component" value="Unassembled WGS sequence"/>
</dbReference>
<dbReference type="InterPro" id="IPR045028">
    <property type="entry name" value="DinG/Rad3-like"/>
</dbReference>
<dbReference type="Pfam" id="PF13307">
    <property type="entry name" value="Helicase_C_2"/>
    <property type="match status" value="1"/>
</dbReference>
<evidence type="ECO:0000313" key="21">
    <source>
        <dbReference type="Proteomes" id="UP001300502"/>
    </source>
</evidence>
<evidence type="ECO:0000256" key="12">
    <source>
        <dbReference type="ARBA" id="ARBA00023014"/>
    </source>
</evidence>
<dbReference type="EC" id="5.6.2.3" evidence="17"/>
<keyword evidence="15" id="KW-0413">Isomerase</keyword>
<keyword evidence="6" id="KW-0547">Nucleotide-binding</keyword>
<dbReference type="InterPro" id="IPR001945">
    <property type="entry name" value="RAD3/XPD"/>
</dbReference>
<dbReference type="GO" id="GO:0003684">
    <property type="term" value="F:damaged DNA binding"/>
    <property type="evidence" value="ECO:0007669"/>
    <property type="project" value="TreeGrafter"/>
</dbReference>
<keyword evidence="9" id="KW-0347">Helicase</keyword>
<evidence type="ECO:0000256" key="9">
    <source>
        <dbReference type="ARBA" id="ARBA00022806"/>
    </source>
</evidence>
<keyword evidence="21" id="KW-1185">Reference proteome</keyword>
<dbReference type="EMBL" id="JANCYU010000045">
    <property type="protein sequence ID" value="KAK4526917.1"/>
    <property type="molecule type" value="Genomic_DNA"/>
</dbReference>
<dbReference type="GO" id="GO:0016818">
    <property type="term" value="F:hydrolase activity, acting on acid anhydrides, in phosphorus-containing anhydrides"/>
    <property type="evidence" value="ECO:0007669"/>
    <property type="project" value="InterPro"/>
</dbReference>
<proteinExistence type="inferred from homology"/>
<dbReference type="GO" id="GO:0006366">
    <property type="term" value="P:transcription by RNA polymerase II"/>
    <property type="evidence" value="ECO:0007669"/>
    <property type="project" value="TreeGrafter"/>
</dbReference>
<evidence type="ECO:0000256" key="3">
    <source>
        <dbReference type="ARBA" id="ARBA00009146"/>
    </source>
</evidence>
<dbReference type="InterPro" id="IPR027417">
    <property type="entry name" value="P-loop_NTPase"/>
</dbReference>
<dbReference type="InterPro" id="IPR002464">
    <property type="entry name" value="DNA/RNA_helicase_DEAH_CS"/>
</dbReference>
<gene>
    <name evidence="20" type="ORF">GAYE_SCF29G4836</name>
</gene>
<protein>
    <recommendedName>
        <fullName evidence="17">DNA 5'-3' helicase</fullName>
        <ecNumber evidence="17">5.6.2.3</ecNumber>
    </recommendedName>
</protein>
<dbReference type="GO" id="GO:0051539">
    <property type="term" value="F:4 iron, 4 sulfur cluster binding"/>
    <property type="evidence" value="ECO:0007669"/>
    <property type="project" value="UniProtKB-KW"/>
</dbReference>
<comment type="similarity">
    <text evidence="3">Belongs to the helicase family. RAD3/XPD subfamily.</text>
</comment>
<evidence type="ECO:0000259" key="19">
    <source>
        <dbReference type="PROSITE" id="PS51193"/>
    </source>
</evidence>